<name>A0A292Q4Y2_9PEZI</name>
<dbReference type="AlphaFoldDB" id="A0A292Q4Y2"/>
<evidence type="ECO:0000256" key="1">
    <source>
        <dbReference type="SAM" id="MobiDB-lite"/>
    </source>
</evidence>
<feature type="region of interest" description="Disordered" evidence="1">
    <location>
        <begin position="16"/>
        <end position="129"/>
    </location>
</feature>
<dbReference type="Proteomes" id="UP001412239">
    <property type="component" value="Unassembled WGS sequence"/>
</dbReference>
<feature type="compositionally biased region" description="Gly residues" evidence="1">
    <location>
        <begin position="86"/>
        <end position="103"/>
    </location>
</feature>
<protein>
    <submittedName>
        <fullName evidence="2">Uncharacterized protein</fullName>
    </submittedName>
</protein>
<dbReference type="EMBL" id="LN890961">
    <property type="protein sequence ID" value="CUS14161.1"/>
    <property type="molecule type" value="Genomic_DNA"/>
</dbReference>
<organism evidence="2 3">
    <name type="scientific">Tuber aestivum</name>
    <name type="common">summer truffle</name>
    <dbReference type="NCBI Taxonomy" id="59557"/>
    <lineage>
        <taxon>Eukaryota</taxon>
        <taxon>Fungi</taxon>
        <taxon>Dikarya</taxon>
        <taxon>Ascomycota</taxon>
        <taxon>Pezizomycotina</taxon>
        <taxon>Pezizomycetes</taxon>
        <taxon>Pezizales</taxon>
        <taxon>Tuberaceae</taxon>
        <taxon>Tuber</taxon>
    </lineage>
</organism>
<proteinExistence type="predicted"/>
<keyword evidence="3" id="KW-1185">Reference proteome</keyword>
<feature type="compositionally biased region" description="Polar residues" evidence="1">
    <location>
        <begin position="44"/>
        <end position="53"/>
    </location>
</feature>
<feature type="region of interest" description="Disordered" evidence="1">
    <location>
        <begin position="148"/>
        <end position="174"/>
    </location>
</feature>
<accession>A0A292Q4Y2</accession>
<feature type="compositionally biased region" description="Polar residues" evidence="1">
    <location>
        <begin position="22"/>
        <end position="32"/>
    </location>
</feature>
<feature type="region of interest" description="Disordered" evidence="1">
    <location>
        <begin position="224"/>
        <end position="243"/>
    </location>
</feature>
<evidence type="ECO:0000313" key="3">
    <source>
        <dbReference type="Proteomes" id="UP001412239"/>
    </source>
</evidence>
<feature type="compositionally biased region" description="Low complexity" evidence="1">
    <location>
        <begin position="161"/>
        <end position="170"/>
    </location>
</feature>
<reference evidence="2" key="1">
    <citation type="submission" date="2015-10" db="EMBL/GenBank/DDBJ databases">
        <authorList>
            <person name="Regsiter A."/>
            <person name="william w."/>
        </authorList>
    </citation>
    <scope>NUCLEOTIDE SEQUENCE</scope>
    <source>
        <strain evidence="2">Montdore</strain>
    </source>
</reference>
<sequence length="243" mass="25075">MIGLRMVVLETGEDATDPFHSISISPNQTAHTNRSKGYRVNLRNPHSSRTSLPNSPPPPTAGGEGEEARKLRASFGDEDDEDDGMRAGGAGEVSGLGDRGSGSGNWSRRRSGRGCRNCGRRRGRGAKTGFGDDAVVVEEDEVVEVEVEVEEKGGGGGVDGGVARSESVSSGSGGGGVVAVVVAGVREIEGGVDIVCGGGGGGGGGRERERWGCCSKAQDKVSLLREKNDGEENLPLLTRDEPS</sequence>
<feature type="compositionally biased region" description="Basic residues" evidence="1">
    <location>
        <begin position="107"/>
        <end position="125"/>
    </location>
</feature>
<gene>
    <name evidence="2" type="ORF">GSTUAT00001674001</name>
</gene>
<evidence type="ECO:0000313" key="2">
    <source>
        <dbReference type="EMBL" id="CUS14161.1"/>
    </source>
</evidence>